<keyword evidence="5" id="KW-1185">Reference proteome</keyword>
<feature type="domain" description="CCHC-type" evidence="3">
    <location>
        <begin position="25"/>
        <end position="41"/>
    </location>
</feature>
<protein>
    <recommendedName>
        <fullName evidence="3">CCHC-type domain-containing protein</fullName>
    </recommendedName>
</protein>
<dbReference type="Proteomes" id="UP000266188">
    <property type="component" value="Unassembled WGS sequence"/>
</dbReference>
<gene>
    <name evidence="4" type="ORF">PHISCL_03155</name>
</gene>
<dbReference type="EMBL" id="MVGC01000078">
    <property type="protein sequence ID" value="RJE24517.1"/>
    <property type="molecule type" value="Genomic_DNA"/>
</dbReference>
<proteinExistence type="predicted"/>
<keyword evidence="1" id="KW-0862">Zinc</keyword>
<feature type="domain" description="CCHC-type" evidence="3">
    <location>
        <begin position="8"/>
        <end position="21"/>
    </location>
</feature>
<dbReference type="GO" id="GO:0003676">
    <property type="term" value="F:nucleic acid binding"/>
    <property type="evidence" value="ECO:0007669"/>
    <property type="project" value="InterPro"/>
</dbReference>
<name>A0A3A2ZSZ0_9EURO</name>
<keyword evidence="1" id="KW-0479">Metal-binding</keyword>
<feature type="compositionally biased region" description="Basic and acidic residues" evidence="2">
    <location>
        <begin position="47"/>
        <end position="60"/>
    </location>
</feature>
<comment type="caution">
    <text evidence="4">The sequence shown here is derived from an EMBL/GenBank/DDBJ whole genome shotgun (WGS) entry which is preliminary data.</text>
</comment>
<evidence type="ECO:0000256" key="2">
    <source>
        <dbReference type="SAM" id="MobiDB-lite"/>
    </source>
</evidence>
<dbReference type="STRING" id="2070753.A0A3A2ZSZ0"/>
<dbReference type="InterPro" id="IPR036875">
    <property type="entry name" value="Znf_CCHC_sf"/>
</dbReference>
<feature type="region of interest" description="Disordered" evidence="2">
    <location>
        <begin position="39"/>
        <end position="224"/>
    </location>
</feature>
<sequence length="224" mass="24400">MEASQGNCYRCGTSGHTRNACTALRCVECGEFGHVARSCTSTTPLSKQEKAKISKAEHYHAQQQNRKAERQRHKQLGGHDPKVPVVQTTTETSQSDPKKSDRPNQENNGSAKRKRSGSPGGEASKASRKQHQAPKAPRGKADSRPPPAVGDLVKPSRDGPAYAPLNNNNTNHPSGPRPGPGPTNPPQPPRNPPPPKPNGVRPPPPMMRKKKEADPFIRRKPNRR</sequence>
<evidence type="ECO:0000313" key="5">
    <source>
        <dbReference type="Proteomes" id="UP000266188"/>
    </source>
</evidence>
<evidence type="ECO:0000259" key="3">
    <source>
        <dbReference type="PROSITE" id="PS50158"/>
    </source>
</evidence>
<dbReference type="SUPFAM" id="SSF57756">
    <property type="entry name" value="Retrovirus zinc finger-like domains"/>
    <property type="match status" value="1"/>
</dbReference>
<feature type="compositionally biased region" description="Pro residues" evidence="2">
    <location>
        <begin position="175"/>
        <end position="206"/>
    </location>
</feature>
<dbReference type="OrthoDB" id="427960at2759"/>
<evidence type="ECO:0000256" key="1">
    <source>
        <dbReference type="PROSITE-ProRule" id="PRU00047"/>
    </source>
</evidence>
<reference evidence="5" key="1">
    <citation type="submission" date="2017-02" db="EMBL/GenBank/DDBJ databases">
        <authorList>
            <person name="Tafer H."/>
            <person name="Lopandic K."/>
        </authorList>
    </citation>
    <scope>NUCLEOTIDE SEQUENCE [LARGE SCALE GENOMIC DNA]</scope>
    <source>
        <strain evidence="5">CBS 366.77</strain>
    </source>
</reference>
<evidence type="ECO:0000313" key="4">
    <source>
        <dbReference type="EMBL" id="RJE24517.1"/>
    </source>
</evidence>
<dbReference type="Gene3D" id="4.10.60.10">
    <property type="entry name" value="Zinc finger, CCHC-type"/>
    <property type="match status" value="1"/>
</dbReference>
<dbReference type="InterPro" id="IPR001878">
    <property type="entry name" value="Znf_CCHC"/>
</dbReference>
<organism evidence="4 5">
    <name type="scientific">Aspergillus sclerotialis</name>
    <dbReference type="NCBI Taxonomy" id="2070753"/>
    <lineage>
        <taxon>Eukaryota</taxon>
        <taxon>Fungi</taxon>
        <taxon>Dikarya</taxon>
        <taxon>Ascomycota</taxon>
        <taxon>Pezizomycotina</taxon>
        <taxon>Eurotiomycetes</taxon>
        <taxon>Eurotiomycetidae</taxon>
        <taxon>Eurotiales</taxon>
        <taxon>Aspergillaceae</taxon>
        <taxon>Aspergillus</taxon>
        <taxon>Aspergillus subgen. Polypaecilum</taxon>
    </lineage>
</organism>
<keyword evidence="1" id="KW-0863">Zinc-finger</keyword>
<dbReference type="GO" id="GO:0008270">
    <property type="term" value="F:zinc ion binding"/>
    <property type="evidence" value="ECO:0007669"/>
    <property type="project" value="UniProtKB-KW"/>
</dbReference>
<dbReference type="PROSITE" id="PS50158">
    <property type="entry name" value="ZF_CCHC"/>
    <property type="match status" value="2"/>
</dbReference>
<dbReference type="AlphaFoldDB" id="A0A3A2ZSZ0"/>
<dbReference type="SMART" id="SM00343">
    <property type="entry name" value="ZnF_C2HC"/>
    <property type="match status" value="2"/>
</dbReference>
<accession>A0A3A2ZSZ0</accession>
<feature type="compositionally biased region" description="Polar residues" evidence="2">
    <location>
        <begin position="86"/>
        <end position="95"/>
    </location>
</feature>